<dbReference type="PIRSF" id="PIRSF003128">
    <property type="entry name" value="RecN"/>
    <property type="match status" value="1"/>
</dbReference>
<evidence type="ECO:0000259" key="10">
    <source>
        <dbReference type="Pfam" id="PF13476"/>
    </source>
</evidence>
<protein>
    <recommendedName>
        <fullName evidence="2 8">DNA repair protein RecN</fullName>
    </recommendedName>
    <alternativeName>
        <fullName evidence="7 8">Recombination protein N</fullName>
    </alternativeName>
</protein>
<dbReference type="Proteomes" id="UP001524478">
    <property type="component" value="Unassembled WGS sequence"/>
</dbReference>
<evidence type="ECO:0000313" key="11">
    <source>
        <dbReference type="EMBL" id="MCQ4921636.1"/>
    </source>
</evidence>
<accession>A0ABT1S590</accession>
<keyword evidence="12" id="KW-1185">Reference proteome</keyword>
<evidence type="ECO:0000256" key="6">
    <source>
        <dbReference type="ARBA" id="ARBA00023204"/>
    </source>
</evidence>
<keyword evidence="3" id="KW-0547">Nucleotide-binding</keyword>
<name>A0ABT1S590_9FIRM</name>
<keyword evidence="9" id="KW-0175">Coiled coil</keyword>
<keyword evidence="4 8" id="KW-0227">DNA damage</keyword>
<evidence type="ECO:0000256" key="2">
    <source>
        <dbReference type="ARBA" id="ARBA00021315"/>
    </source>
</evidence>
<dbReference type="CDD" id="cd03241">
    <property type="entry name" value="ABC_RecN"/>
    <property type="match status" value="1"/>
</dbReference>
<proteinExistence type="inferred from homology"/>
<keyword evidence="5" id="KW-0067">ATP-binding</keyword>
<keyword evidence="6 8" id="KW-0234">DNA repair</keyword>
<dbReference type="Pfam" id="PF13476">
    <property type="entry name" value="AAA_23"/>
    <property type="match status" value="1"/>
</dbReference>
<evidence type="ECO:0000313" key="12">
    <source>
        <dbReference type="Proteomes" id="UP001524478"/>
    </source>
</evidence>
<dbReference type="RefSeq" id="WP_256310144.1">
    <property type="nucleotide sequence ID" value="NZ_JANGAC010000001.1"/>
</dbReference>
<dbReference type="InterPro" id="IPR038729">
    <property type="entry name" value="Rad50/SbcC_AAA"/>
</dbReference>
<sequence length="566" mass="65126">MLVELSIKNFAIIEDLKVNFTKGLNIITGETGSGKSILIEAIAIILGSRCNREFIQSGHEKAILEGVFYIENPSIIMPILEEYSIDMDDDNIIIISREIYLNSPSLSRVNGRNITSSMLKNITTKLVDIFGQHEHQSLLDSSNHEILVDSFGDSELLELKEKIKVYYDEWINEKKKIKKLSIDSSERDREIDILKFQLQEIDDAKLNNDDELNIENEYRRLSNTNEISRSIEESLAYLNNESFGSSGILDLMNKSISLIANIKKFDEKLVNLHKQFEGINYELQDLYRELRNYLDNIEVDSERLDFLTDRINLINKLKKKYGNTIEKILDFKNKSQERLDELLNFEKELEETNKKILELEKNLEIYSERLSVKRKKISNILEENIKRELAALNMTKVDFKVDFQKKSQFTSEGNDKIEFLISTNLGEELKPLSKIASGGEMSRIMLAFKSILAFFDQIPTMIFDEIDTGISGRTAQIVGEKIHNISRNHQVLCISHLPQIAALADSHFVINKVILEDKTNTVISKLSDKDRIEEMARLLGGVDLTDTTLRHASEMIEMSKKIKERT</sequence>
<evidence type="ECO:0000256" key="4">
    <source>
        <dbReference type="ARBA" id="ARBA00022763"/>
    </source>
</evidence>
<feature type="coiled-coil region" evidence="9">
    <location>
        <begin position="332"/>
        <end position="376"/>
    </location>
</feature>
<dbReference type="SUPFAM" id="SSF52540">
    <property type="entry name" value="P-loop containing nucleoside triphosphate hydrolases"/>
    <property type="match status" value="1"/>
</dbReference>
<dbReference type="EMBL" id="JANGAC010000001">
    <property type="protein sequence ID" value="MCQ4921636.1"/>
    <property type="molecule type" value="Genomic_DNA"/>
</dbReference>
<comment type="function">
    <text evidence="8">May be involved in recombinational repair of damaged DNA.</text>
</comment>
<dbReference type="InterPro" id="IPR027417">
    <property type="entry name" value="P-loop_NTPase"/>
</dbReference>
<feature type="domain" description="Rad50/SbcC-type AAA" evidence="10">
    <location>
        <begin position="4"/>
        <end position="202"/>
    </location>
</feature>
<dbReference type="PANTHER" id="PTHR11059:SF0">
    <property type="entry name" value="DNA REPAIR PROTEIN RECN"/>
    <property type="match status" value="1"/>
</dbReference>
<comment type="similarity">
    <text evidence="1 8">Belongs to the RecN family.</text>
</comment>
<dbReference type="NCBIfam" id="TIGR00634">
    <property type="entry name" value="recN"/>
    <property type="match status" value="1"/>
</dbReference>
<evidence type="ECO:0000256" key="3">
    <source>
        <dbReference type="ARBA" id="ARBA00022741"/>
    </source>
</evidence>
<comment type="caution">
    <text evidence="11">The sequence shown here is derived from an EMBL/GenBank/DDBJ whole genome shotgun (WGS) entry which is preliminary data.</text>
</comment>
<dbReference type="InterPro" id="IPR004604">
    <property type="entry name" value="DNA_recomb/repair_RecN"/>
</dbReference>
<evidence type="ECO:0000256" key="5">
    <source>
        <dbReference type="ARBA" id="ARBA00022840"/>
    </source>
</evidence>
<dbReference type="Gene3D" id="3.40.50.300">
    <property type="entry name" value="P-loop containing nucleotide triphosphate hydrolases"/>
    <property type="match status" value="2"/>
</dbReference>
<evidence type="ECO:0000256" key="8">
    <source>
        <dbReference type="PIRNR" id="PIRNR003128"/>
    </source>
</evidence>
<organism evidence="11 12">
    <name type="scientific">Tissierella carlieri</name>
    <dbReference type="NCBI Taxonomy" id="689904"/>
    <lineage>
        <taxon>Bacteria</taxon>
        <taxon>Bacillati</taxon>
        <taxon>Bacillota</taxon>
        <taxon>Tissierellia</taxon>
        <taxon>Tissierellales</taxon>
        <taxon>Tissierellaceae</taxon>
        <taxon>Tissierella</taxon>
    </lineage>
</organism>
<reference evidence="11 12" key="1">
    <citation type="submission" date="2022-06" db="EMBL/GenBank/DDBJ databases">
        <title>Isolation of gut microbiota from human fecal samples.</title>
        <authorList>
            <person name="Pamer E.G."/>
            <person name="Barat B."/>
            <person name="Waligurski E."/>
            <person name="Medina S."/>
            <person name="Paddock L."/>
            <person name="Mostad J."/>
        </authorList>
    </citation>
    <scope>NUCLEOTIDE SEQUENCE [LARGE SCALE GENOMIC DNA]</scope>
    <source>
        <strain evidence="11 12">DFI.7.95</strain>
    </source>
</reference>
<gene>
    <name evidence="11" type="primary">recN</name>
    <name evidence="11" type="ORF">NE686_00945</name>
</gene>
<evidence type="ECO:0000256" key="9">
    <source>
        <dbReference type="SAM" id="Coils"/>
    </source>
</evidence>
<evidence type="ECO:0000256" key="1">
    <source>
        <dbReference type="ARBA" id="ARBA00009441"/>
    </source>
</evidence>
<dbReference type="PANTHER" id="PTHR11059">
    <property type="entry name" value="DNA REPAIR PROTEIN RECN"/>
    <property type="match status" value="1"/>
</dbReference>
<evidence type="ECO:0000256" key="7">
    <source>
        <dbReference type="ARBA" id="ARBA00033408"/>
    </source>
</evidence>